<comment type="subcellular location">
    <subcellularLocation>
        <location evidence="1">Cytoplasm</location>
        <location evidence="1">Cytoskeleton</location>
        <location evidence="1">Microtubule organizing center</location>
        <location evidence="1">Centrosome</location>
    </subcellularLocation>
</comment>
<dbReference type="Proteomes" id="UP000183832">
    <property type="component" value="Unassembled WGS sequence"/>
</dbReference>
<keyword evidence="3 6" id="KW-0175">Coiled coil</keyword>
<feature type="coiled-coil region" evidence="6">
    <location>
        <begin position="179"/>
        <end position="337"/>
    </location>
</feature>
<gene>
    <name evidence="8" type="ORF">CLUMA_CG001911</name>
</gene>
<dbReference type="PANTHER" id="PTHR44281">
    <property type="entry name" value="SPINDLE ASSEMBLY ABNORMAL PROTEIN 6 HOMOLOG"/>
    <property type="match status" value="1"/>
</dbReference>
<dbReference type="PANTHER" id="PTHR44281:SF2">
    <property type="entry name" value="SPINDLE ASSEMBLY ABNORMAL PROTEIN 6 HOMOLOG"/>
    <property type="match status" value="1"/>
</dbReference>
<evidence type="ECO:0000259" key="7">
    <source>
        <dbReference type="Pfam" id="PF16531"/>
    </source>
</evidence>
<accession>A0A1J1HNT1</accession>
<organism evidence="8 9">
    <name type="scientific">Clunio marinus</name>
    <dbReference type="NCBI Taxonomy" id="568069"/>
    <lineage>
        <taxon>Eukaryota</taxon>
        <taxon>Metazoa</taxon>
        <taxon>Ecdysozoa</taxon>
        <taxon>Arthropoda</taxon>
        <taxon>Hexapoda</taxon>
        <taxon>Insecta</taxon>
        <taxon>Pterygota</taxon>
        <taxon>Neoptera</taxon>
        <taxon>Endopterygota</taxon>
        <taxon>Diptera</taxon>
        <taxon>Nematocera</taxon>
        <taxon>Chironomoidea</taxon>
        <taxon>Chironomidae</taxon>
        <taxon>Clunio</taxon>
    </lineage>
</organism>
<evidence type="ECO:0000313" key="8">
    <source>
        <dbReference type="EMBL" id="CRK88126.1"/>
    </source>
</evidence>
<dbReference type="EMBL" id="CVRI01000006">
    <property type="protein sequence ID" value="CRK88126.1"/>
    <property type="molecule type" value="Genomic_DNA"/>
</dbReference>
<dbReference type="Gene3D" id="2.170.210.20">
    <property type="entry name" value="Spindle assembly abnormal protein 6, N-terminal domain"/>
    <property type="match status" value="1"/>
</dbReference>
<name>A0A1J1HNT1_9DIPT</name>
<sequence>MDLRFASEANHKHIQQLYPLYQFQVNVETFHGRGIQSFNFSFEKLDGIVQLRISDVVNQSKMYLCTIDNITYQEIKTEQSLQVAFQGFIDHLITILDSCRKNELFISLIQSQNSFILQFYEKRSLKNLIHLFLRVNEAPPAIIMYHLNLSITHLKDEVSSINQRNQYLDNEVNKRDFHIEEQQKEIATLKNKVAENENMILFRTTEEIQRLQQEIKRIETSKEFEENRLRALVKSFETKVDQLTKDNFSLNEKIQLEVKKSETLKHEVEDMKRKLTAMSTDNNRLKNNLSQFDAKDKQQRMKVDELNQQMADTLEKLRSANKETSNLQAEIEAEKQICHTKKRALQIATDELTKNHETIKRYEKNVEKLKKGIEWRSLLMMRINYENQRNLVNVEQSRIKQN</sequence>
<dbReference type="GO" id="GO:0005814">
    <property type="term" value="C:centriole"/>
    <property type="evidence" value="ECO:0007669"/>
    <property type="project" value="TreeGrafter"/>
</dbReference>
<dbReference type="InterPro" id="IPR038558">
    <property type="entry name" value="SAS-6_N_sf"/>
</dbReference>
<dbReference type="GO" id="GO:0007099">
    <property type="term" value="P:centriole replication"/>
    <property type="evidence" value="ECO:0007669"/>
    <property type="project" value="TreeGrafter"/>
</dbReference>
<keyword evidence="5" id="KW-0131">Cell cycle</keyword>
<keyword evidence="4" id="KW-0206">Cytoskeleton</keyword>
<dbReference type="OrthoDB" id="49058at2759"/>
<evidence type="ECO:0000256" key="3">
    <source>
        <dbReference type="ARBA" id="ARBA00023054"/>
    </source>
</evidence>
<dbReference type="STRING" id="568069.A0A1J1HNT1"/>
<dbReference type="AlphaFoldDB" id="A0A1J1HNT1"/>
<keyword evidence="2" id="KW-0963">Cytoplasm</keyword>
<evidence type="ECO:0000313" key="9">
    <source>
        <dbReference type="Proteomes" id="UP000183832"/>
    </source>
</evidence>
<evidence type="ECO:0000256" key="2">
    <source>
        <dbReference type="ARBA" id="ARBA00022490"/>
    </source>
</evidence>
<feature type="domain" description="Spindle assembly abnormal protein 6 N-terminal" evidence="7">
    <location>
        <begin position="47"/>
        <end position="134"/>
    </location>
</feature>
<keyword evidence="9" id="KW-1185">Reference proteome</keyword>
<evidence type="ECO:0000256" key="5">
    <source>
        <dbReference type="ARBA" id="ARBA00023306"/>
    </source>
</evidence>
<reference evidence="8 9" key="1">
    <citation type="submission" date="2015-04" db="EMBL/GenBank/DDBJ databases">
        <authorList>
            <person name="Syromyatnikov M.Y."/>
            <person name="Popov V.N."/>
        </authorList>
    </citation>
    <scope>NUCLEOTIDE SEQUENCE [LARGE SCALE GENOMIC DNA]</scope>
</reference>
<evidence type="ECO:0000256" key="6">
    <source>
        <dbReference type="SAM" id="Coils"/>
    </source>
</evidence>
<evidence type="ECO:0000256" key="4">
    <source>
        <dbReference type="ARBA" id="ARBA00023212"/>
    </source>
</evidence>
<dbReference type="GO" id="GO:0005813">
    <property type="term" value="C:centrosome"/>
    <property type="evidence" value="ECO:0007669"/>
    <property type="project" value="UniProtKB-SubCell"/>
</dbReference>
<proteinExistence type="predicted"/>
<dbReference type="InterPro" id="IPR032396">
    <property type="entry name" value="SAS-6_N"/>
</dbReference>
<evidence type="ECO:0000256" key="1">
    <source>
        <dbReference type="ARBA" id="ARBA00004300"/>
    </source>
</evidence>
<protein>
    <submittedName>
        <fullName evidence="8">CLUMA_CG001911, isoform A</fullName>
    </submittedName>
</protein>
<dbReference type="Pfam" id="PF16531">
    <property type="entry name" value="SAS-6_N"/>
    <property type="match status" value="1"/>
</dbReference>